<feature type="domain" description="C2H2-type" evidence="11">
    <location>
        <begin position="296"/>
        <end position="323"/>
    </location>
</feature>
<dbReference type="InterPro" id="IPR013087">
    <property type="entry name" value="Znf_C2H2_type"/>
</dbReference>
<dbReference type="GO" id="GO:0005634">
    <property type="term" value="C:nucleus"/>
    <property type="evidence" value="ECO:0007669"/>
    <property type="project" value="UniProtKB-SubCell"/>
</dbReference>
<dbReference type="Pfam" id="PF00096">
    <property type="entry name" value="zf-C2H2"/>
    <property type="match status" value="3"/>
</dbReference>
<accession>A0AAV8WF34</accession>
<evidence type="ECO:0000259" key="11">
    <source>
        <dbReference type="PROSITE" id="PS50157"/>
    </source>
</evidence>
<gene>
    <name evidence="13" type="ORF">NQ315_000986</name>
</gene>
<evidence type="ECO:0000313" key="14">
    <source>
        <dbReference type="Proteomes" id="UP001159042"/>
    </source>
</evidence>
<sequence length="492" mass="56546">MSTIPNSNGIRFLCRICLTETKNMTSLDRPLNSAHKRPLIIEALEKVVCKKVTRSEGYPTVICPICLSYLRVSYKLTLQFTNSEKVLLERFSGTGDLPLEGTNGTCEKPSPVEIIVGPHKYDLKDILIVEAEEPDDNNFKGFLDNLGKAVTAELVNKCDTTMKNIQEEEPVVLIGKVEQAEGSKNNDVLGHVVFESSNYSDEETKDPLSFVQVDMKDFSRIDPELFQSALNMQWKCNLCDRFYSSKYRYEKHLASCKLQHAEIPDVLKCDSCPRLFKQQKLLNYHKKTAHAVSLKYQCDRCGVVLQSKSAVKYHMLSKHGEKKFVCSVCNRRFFTCSGLNSHVTRHGDTAQCICPICGKTFRYKGGLYYHLKMHTNECKYCCDYCDRKFYTLNAKKRHTRTHTGERPYTCKYCDKRFFSTGELRKHEYLHTGVRPYSCQYCKKGFCSSYNMKVHLLTHPGPYACMTCDRTFVSANILQFHANNKHLVKQKHK</sequence>
<feature type="binding site" evidence="10">
    <location>
        <position position="63"/>
    </location>
    <ligand>
        <name>Zn(2+)</name>
        <dbReference type="ChEBI" id="CHEBI:29105"/>
    </ligand>
</feature>
<dbReference type="PROSITE" id="PS51915">
    <property type="entry name" value="ZAD"/>
    <property type="match status" value="1"/>
</dbReference>
<dbReference type="PANTHER" id="PTHR24390">
    <property type="entry name" value="ZINC FINGER PROTEIN"/>
    <property type="match status" value="1"/>
</dbReference>
<dbReference type="EMBL" id="JANEYG010000002">
    <property type="protein sequence ID" value="KAJ8924832.1"/>
    <property type="molecule type" value="Genomic_DNA"/>
</dbReference>
<feature type="domain" description="C2H2-type" evidence="11">
    <location>
        <begin position="352"/>
        <end position="379"/>
    </location>
</feature>
<dbReference type="GO" id="GO:0003700">
    <property type="term" value="F:DNA-binding transcription factor activity"/>
    <property type="evidence" value="ECO:0007669"/>
    <property type="project" value="TreeGrafter"/>
</dbReference>
<evidence type="ECO:0000256" key="8">
    <source>
        <dbReference type="ARBA" id="ARBA00023242"/>
    </source>
</evidence>
<feature type="binding site" evidence="10">
    <location>
        <position position="66"/>
    </location>
    <ligand>
        <name>Zn(2+)</name>
        <dbReference type="ChEBI" id="CHEBI:29105"/>
    </ligand>
</feature>
<protein>
    <submittedName>
        <fullName evidence="13">Uncharacterized protein</fullName>
    </submittedName>
</protein>
<evidence type="ECO:0000256" key="3">
    <source>
        <dbReference type="ARBA" id="ARBA00022737"/>
    </source>
</evidence>
<dbReference type="InterPro" id="IPR036236">
    <property type="entry name" value="Znf_C2H2_sf"/>
</dbReference>
<keyword evidence="14" id="KW-1185">Reference proteome</keyword>
<feature type="domain" description="C2H2-type" evidence="11">
    <location>
        <begin position="380"/>
        <end position="407"/>
    </location>
</feature>
<evidence type="ECO:0000313" key="13">
    <source>
        <dbReference type="EMBL" id="KAJ8924832.1"/>
    </source>
</evidence>
<dbReference type="PROSITE" id="PS00028">
    <property type="entry name" value="ZINC_FINGER_C2H2_1"/>
    <property type="match status" value="8"/>
</dbReference>
<reference evidence="13 14" key="1">
    <citation type="journal article" date="2023" name="Insect Mol. Biol.">
        <title>Genome sequencing provides insights into the evolution of gene families encoding plant cell wall-degrading enzymes in longhorned beetles.</title>
        <authorList>
            <person name="Shin N.R."/>
            <person name="Okamura Y."/>
            <person name="Kirsch R."/>
            <person name="Pauchet Y."/>
        </authorList>
    </citation>
    <scope>NUCLEOTIDE SEQUENCE [LARGE SCALE GENOMIC DNA]</scope>
    <source>
        <strain evidence="13">EAD_L_NR</strain>
    </source>
</reference>
<evidence type="ECO:0000256" key="6">
    <source>
        <dbReference type="ARBA" id="ARBA00023015"/>
    </source>
</evidence>
<dbReference type="FunFam" id="3.30.160.60:FF:000100">
    <property type="entry name" value="Zinc finger 45-like"/>
    <property type="match status" value="1"/>
</dbReference>
<feature type="binding site" evidence="10">
    <location>
        <position position="14"/>
    </location>
    <ligand>
        <name>Zn(2+)</name>
        <dbReference type="ChEBI" id="CHEBI:29105"/>
    </ligand>
</feature>
<dbReference type="SMART" id="SM00355">
    <property type="entry name" value="ZnF_C2H2"/>
    <property type="match status" value="9"/>
</dbReference>
<keyword evidence="2 10" id="KW-0479">Metal-binding</keyword>
<keyword evidence="6" id="KW-0805">Transcription regulation</keyword>
<dbReference type="GO" id="GO:0006357">
    <property type="term" value="P:regulation of transcription by RNA polymerase II"/>
    <property type="evidence" value="ECO:0007669"/>
    <property type="project" value="TreeGrafter"/>
</dbReference>
<evidence type="ECO:0000259" key="12">
    <source>
        <dbReference type="PROSITE" id="PS51915"/>
    </source>
</evidence>
<comment type="caution">
    <text evidence="13">The sequence shown here is derived from an EMBL/GenBank/DDBJ whole genome shotgun (WGS) entry which is preliminary data.</text>
</comment>
<feature type="domain" description="C2H2-type" evidence="11">
    <location>
        <begin position="267"/>
        <end position="291"/>
    </location>
</feature>
<dbReference type="SMART" id="SM00868">
    <property type="entry name" value="zf-AD"/>
    <property type="match status" value="1"/>
</dbReference>
<comment type="subcellular location">
    <subcellularLocation>
        <location evidence="1">Nucleus</location>
    </subcellularLocation>
</comment>
<feature type="domain" description="C2H2-type" evidence="11">
    <location>
        <begin position="408"/>
        <end position="435"/>
    </location>
</feature>
<evidence type="ECO:0000256" key="4">
    <source>
        <dbReference type="ARBA" id="ARBA00022771"/>
    </source>
</evidence>
<dbReference type="Proteomes" id="UP001159042">
    <property type="component" value="Unassembled WGS sequence"/>
</dbReference>
<feature type="domain" description="C2H2-type" evidence="11">
    <location>
        <begin position="462"/>
        <end position="490"/>
    </location>
</feature>
<dbReference type="PANTHER" id="PTHR24390:SF227">
    <property type="entry name" value="KRUEPPEL HOMOLOG 1-RELATED"/>
    <property type="match status" value="1"/>
</dbReference>
<dbReference type="GO" id="GO:0008270">
    <property type="term" value="F:zinc ion binding"/>
    <property type="evidence" value="ECO:0007669"/>
    <property type="project" value="UniProtKB-UniRule"/>
</dbReference>
<keyword evidence="7" id="KW-0804">Transcription</keyword>
<evidence type="ECO:0000256" key="9">
    <source>
        <dbReference type="PROSITE-ProRule" id="PRU00042"/>
    </source>
</evidence>
<dbReference type="Gene3D" id="3.30.160.60">
    <property type="entry name" value="Classic Zinc Finger"/>
    <property type="match status" value="6"/>
</dbReference>
<evidence type="ECO:0000256" key="2">
    <source>
        <dbReference type="ARBA" id="ARBA00022723"/>
    </source>
</evidence>
<dbReference type="Pfam" id="PF07776">
    <property type="entry name" value="zf-AD"/>
    <property type="match status" value="1"/>
</dbReference>
<proteinExistence type="predicted"/>
<evidence type="ECO:0000256" key="10">
    <source>
        <dbReference type="PROSITE-ProRule" id="PRU01263"/>
    </source>
</evidence>
<dbReference type="GO" id="GO:0000978">
    <property type="term" value="F:RNA polymerase II cis-regulatory region sequence-specific DNA binding"/>
    <property type="evidence" value="ECO:0007669"/>
    <property type="project" value="TreeGrafter"/>
</dbReference>
<keyword evidence="3" id="KW-0677">Repeat</keyword>
<dbReference type="InterPro" id="IPR012934">
    <property type="entry name" value="Znf_AD"/>
</dbReference>
<keyword evidence="5 10" id="KW-0862">Zinc</keyword>
<evidence type="ECO:0000256" key="7">
    <source>
        <dbReference type="ARBA" id="ARBA00023163"/>
    </source>
</evidence>
<dbReference type="PROSITE" id="PS50157">
    <property type="entry name" value="ZINC_FINGER_C2H2_2"/>
    <property type="match status" value="8"/>
</dbReference>
<dbReference type="SUPFAM" id="SSF57667">
    <property type="entry name" value="beta-beta-alpha zinc fingers"/>
    <property type="match status" value="4"/>
</dbReference>
<evidence type="ECO:0000256" key="1">
    <source>
        <dbReference type="ARBA" id="ARBA00004123"/>
    </source>
</evidence>
<evidence type="ECO:0000256" key="5">
    <source>
        <dbReference type="ARBA" id="ARBA00022833"/>
    </source>
</evidence>
<keyword evidence="4 9" id="KW-0863">Zinc-finger</keyword>
<dbReference type="AlphaFoldDB" id="A0AAV8WF34"/>
<feature type="domain" description="C2H2-type" evidence="11">
    <location>
        <begin position="436"/>
        <end position="463"/>
    </location>
</feature>
<organism evidence="13 14">
    <name type="scientific">Exocentrus adspersus</name>
    <dbReference type="NCBI Taxonomy" id="1586481"/>
    <lineage>
        <taxon>Eukaryota</taxon>
        <taxon>Metazoa</taxon>
        <taxon>Ecdysozoa</taxon>
        <taxon>Arthropoda</taxon>
        <taxon>Hexapoda</taxon>
        <taxon>Insecta</taxon>
        <taxon>Pterygota</taxon>
        <taxon>Neoptera</taxon>
        <taxon>Endopterygota</taxon>
        <taxon>Coleoptera</taxon>
        <taxon>Polyphaga</taxon>
        <taxon>Cucujiformia</taxon>
        <taxon>Chrysomeloidea</taxon>
        <taxon>Cerambycidae</taxon>
        <taxon>Lamiinae</taxon>
        <taxon>Acanthocinini</taxon>
        <taxon>Exocentrus</taxon>
    </lineage>
</organism>
<feature type="domain" description="C2H2-type" evidence="11">
    <location>
        <begin position="324"/>
        <end position="351"/>
    </location>
</feature>
<feature type="binding site" evidence="10">
    <location>
        <position position="17"/>
    </location>
    <ligand>
        <name>Zn(2+)</name>
        <dbReference type="ChEBI" id="CHEBI:29105"/>
    </ligand>
</feature>
<keyword evidence="8" id="KW-0539">Nucleus</keyword>
<dbReference type="FunFam" id="3.30.160.60:FF:001289">
    <property type="entry name" value="Zinc finger protein 574"/>
    <property type="match status" value="1"/>
</dbReference>
<name>A0AAV8WF34_9CUCU</name>
<feature type="domain" description="ZAD" evidence="12">
    <location>
        <begin position="12"/>
        <end position="90"/>
    </location>
</feature>
<dbReference type="SUPFAM" id="SSF57716">
    <property type="entry name" value="Glucocorticoid receptor-like (DNA-binding domain)"/>
    <property type="match status" value="1"/>
</dbReference>